<dbReference type="HOGENOM" id="CLU_406838_0_0_1"/>
<keyword evidence="4 10" id="KW-0418">Kinase</keyword>
<dbReference type="PROSITE" id="PS50011">
    <property type="entry name" value="PROTEIN_KINASE_DOM"/>
    <property type="match status" value="1"/>
</dbReference>
<organism evidence="10 11">
    <name type="scientific">Tetrahymena thermophila (strain SB210)</name>
    <dbReference type="NCBI Taxonomy" id="312017"/>
    <lineage>
        <taxon>Eukaryota</taxon>
        <taxon>Sar</taxon>
        <taxon>Alveolata</taxon>
        <taxon>Ciliophora</taxon>
        <taxon>Intramacronucleata</taxon>
        <taxon>Oligohymenophorea</taxon>
        <taxon>Hymenostomatida</taxon>
        <taxon>Tetrahymenina</taxon>
        <taxon>Tetrahymenidae</taxon>
        <taxon>Tetrahymena</taxon>
    </lineage>
</organism>
<name>I7LV91_TETTS</name>
<dbReference type="GO" id="GO:0000407">
    <property type="term" value="C:phagophore assembly site"/>
    <property type="evidence" value="ECO:0007669"/>
    <property type="project" value="TreeGrafter"/>
</dbReference>
<dbReference type="Pfam" id="PF00069">
    <property type="entry name" value="Pkinase"/>
    <property type="match status" value="1"/>
</dbReference>
<evidence type="ECO:0000256" key="5">
    <source>
        <dbReference type="ARBA" id="ARBA00022840"/>
    </source>
</evidence>
<dbReference type="GO" id="GO:0000045">
    <property type="term" value="P:autophagosome assembly"/>
    <property type="evidence" value="ECO:0007669"/>
    <property type="project" value="TreeGrafter"/>
</dbReference>
<dbReference type="AlphaFoldDB" id="I7LV91"/>
<proteinExistence type="predicted"/>
<sequence>MSSSQLQSQNQNSGGNQNGMQNNSVKQTVYKKIGPYSLIKEIGQGSFARVYRGRTETNGVQEDFAIKMISKGYLREDNQELIDKEISILLKLRHKNIIRLVDFKKTTNNWYLIFEYCELGDLEQYMKEKFNGKFPLSIALTFIQQLKSAFQEIRRLKFVHRDLKLANILLTKDLTVKLGDFGFAKHFDDNSLLQSYCGTPITMAPEILKREKYNEKCDIWSLGIIIYQMIYGRPPFNPHKGAHIQDLINLIEKNQIDFSAIQIPPEVKDLILKMLVVDPNQRISFEDFFEHPCMQPQYLLNLAQEGLSALKTNQNQSQLLLQFQQLQQQNLDSQQTSPQDAPENQAKEKVLANKGIEINNNQTNQTDSEKLIQLSPKMQKMQINLQSEELLEVKEKQNRALEYIWQRMHEILTEELNKYLEKMDDQMKNAEQLSQDISTDFSQSCSWASVLLALLQTVKTIENHLEITLIISDSSNGSEKQQKEETFKIAFPKFIQEKLKDLSKQLNTMIKNIKIENSEQQKNTDVYNMLFGNLLHYADYSLLNEVLTSPQQQLKYYQRCIKLCQQLLSVKDNAFSKIVITINDPSMEITKQDIQKIIQLPFKDKEEQPIRKNSNSKNERKIISIVKNLINIQKIYTISNFLEQMNIVEKTEELKTQYEIYQGRYDACYQKISQQS</sequence>
<evidence type="ECO:0000256" key="1">
    <source>
        <dbReference type="ARBA" id="ARBA00011245"/>
    </source>
</evidence>
<keyword evidence="5 6" id="KW-0067">ATP-binding</keyword>
<dbReference type="EMBL" id="GG662663">
    <property type="protein sequence ID" value="EAR97475.1"/>
    <property type="molecule type" value="Genomic_DNA"/>
</dbReference>
<dbReference type="GO" id="GO:0005524">
    <property type="term" value="F:ATP binding"/>
    <property type="evidence" value="ECO:0007669"/>
    <property type="project" value="UniProtKB-UniRule"/>
</dbReference>
<evidence type="ECO:0000256" key="7">
    <source>
        <dbReference type="SAM" id="Coils"/>
    </source>
</evidence>
<evidence type="ECO:0000256" key="2">
    <source>
        <dbReference type="ARBA" id="ARBA00022679"/>
    </source>
</evidence>
<feature type="coiled-coil region" evidence="7">
    <location>
        <begin position="409"/>
        <end position="440"/>
    </location>
</feature>
<reference evidence="11" key="1">
    <citation type="journal article" date="2006" name="PLoS Biol.">
        <title>Macronuclear genome sequence of the ciliate Tetrahymena thermophila, a model eukaryote.</title>
        <authorList>
            <person name="Eisen J.A."/>
            <person name="Coyne R.S."/>
            <person name="Wu M."/>
            <person name="Wu D."/>
            <person name="Thiagarajan M."/>
            <person name="Wortman J.R."/>
            <person name="Badger J.H."/>
            <person name="Ren Q."/>
            <person name="Amedeo P."/>
            <person name="Jones K.M."/>
            <person name="Tallon L.J."/>
            <person name="Delcher A.L."/>
            <person name="Salzberg S.L."/>
            <person name="Silva J.C."/>
            <person name="Haas B.J."/>
            <person name="Majoros W.H."/>
            <person name="Farzad M."/>
            <person name="Carlton J.M."/>
            <person name="Smith R.K. Jr."/>
            <person name="Garg J."/>
            <person name="Pearlman R.E."/>
            <person name="Karrer K.M."/>
            <person name="Sun L."/>
            <person name="Manning G."/>
            <person name="Elde N.C."/>
            <person name="Turkewitz A.P."/>
            <person name="Asai D.J."/>
            <person name="Wilkes D.E."/>
            <person name="Wang Y."/>
            <person name="Cai H."/>
            <person name="Collins K."/>
            <person name="Stewart B.A."/>
            <person name="Lee S.R."/>
            <person name="Wilamowska K."/>
            <person name="Weinberg Z."/>
            <person name="Ruzzo W.L."/>
            <person name="Wloga D."/>
            <person name="Gaertig J."/>
            <person name="Frankel J."/>
            <person name="Tsao C.-C."/>
            <person name="Gorovsky M.A."/>
            <person name="Keeling P.J."/>
            <person name="Waller R.F."/>
            <person name="Patron N.J."/>
            <person name="Cherry J.M."/>
            <person name="Stover N.A."/>
            <person name="Krieger C.J."/>
            <person name="del Toro C."/>
            <person name="Ryder H.F."/>
            <person name="Williamson S.C."/>
            <person name="Barbeau R.A."/>
            <person name="Hamilton E.P."/>
            <person name="Orias E."/>
        </authorList>
    </citation>
    <scope>NUCLEOTIDE SEQUENCE [LARGE SCALE GENOMIC DNA]</scope>
    <source>
        <strain evidence="11">SB210</strain>
    </source>
</reference>
<evidence type="ECO:0000256" key="6">
    <source>
        <dbReference type="PROSITE-ProRule" id="PRU10141"/>
    </source>
</evidence>
<evidence type="ECO:0000256" key="8">
    <source>
        <dbReference type="SAM" id="MobiDB-lite"/>
    </source>
</evidence>
<evidence type="ECO:0000259" key="9">
    <source>
        <dbReference type="PROSITE" id="PS50011"/>
    </source>
</evidence>
<keyword evidence="2" id="KW-0808">Transferase</keyword>
<dbReference type="PANTHER" id="PTHR24348">
    <property type="entry name" value="SERINE/THREONINE-PROTEIN KINASE UNC-51-RELATED"/>
    <property type="match status" value="1"/>
</dbReference>
<dbReference type="GeneID" id="7822951"/>
<dbReference type="RefSeq" id="XP_001017720.1">
    <property type="nucleotide sequence ID" value="XM_001017720.1"/>
</dbReference>
<dbReference type="InterPro" id="IPR000719">
    <property type="entry name" value="Prot_kinase_dom"/>
</dbReference>
<dbReference type="GO" id="GO:0004674">
    <property type="term" value="F:protein serine/threonine kinase activity"/>
    <property type="evidence" value="ECO:0007669"/>
    <property type="project" value="InterPro"/>
</dbReference>
<dbReference type="InParanoid" id="I7LV91"/>
<evidence type="ECO:0000313" key="10">
    <source>
        <dbReference type="EMBL" id="EAR97475.1"/>
    </source>
</evidence>
<dbReference type="eggNOG" id="KOG0595">
    <property type="taxonomic scope" value="Eukaryota"/>
</dbReference>
<dbReference type="GO" id="GO:0010506">
    <property type="term" value="P:regulation of autophagy"/>
    <property type="evidence" value="ECO:0007669"/>
    <property type="project" value="InterPro"/>
</dbReference>
<dbReference type="InterPro" id="IPR017441">
    <property type="entry name" value="Protein_kinase_ATP_BS"/>
</dbReference>
<dbReference type="InterPro" id="IPR008271">
    <property type="entry name" value="Ser/Thr_kinase_AS"/>
</dbReference>
<dbReference type="FunFam" id="1.10.510.10:FF:000571">
    <property type="entry name" value="Maternal embryonic leucine zipper kinase"/>
    <property type="match status" value="1"/>
</dbReference>
<dbReference type="PROSITE" id="PS00108">
    <property type="entry name" value="PROTEIN_KINASE_ST"/>
    <property type="match status" value="1"/>
</dbReference>
<dbReference type="InterPro" id="IPR045269">
    <property type="entry name" value="Atg1-like"/>
</dbReference>
<protein>
    <submittedName>
        <fullName evidence="10">Serine/Threonine kinase domain protein</fullName>
    </submittedName>
</protein>
<keyword evidence="3 6" id="KW-0547">Nucleotide-binding</keyword>
<dbReference type="PANTHER" id="PTHR24348:SF22">
    <property type="entry name" value="NON-SPECIFIC SERINE_THREONINE PROTEIN KINASE"/>
    <property type="match status" value="1"/>
</dbReference>
<evidence type="ECO:0000256" key="4">
    <source>
        <dbReference type="ARBA" id="ARBA00022777"/>
    </source>
</evidence>
<evidence type="ECO:0000313" key="11">
    <source>
        <dbReference type="Proteomes" id="UP000009168"/>
    </source>
</evidence>
<dbReference type="KEGG" id="tet:TTHERM_00436250"/>
<dbReference type="Gene3D" id="1.10.510.10">
    <property type="entry name" value="Transferase(Phosphotransferase) domain 1"/>
    <property type="match status" value="1"/>
</dbReference>
<keyword evidence="7" id="KW-0175">Coiled coil</keyword>
<dbReference type="PROSITE" id="PS00107">
    <property type="entry name" value="PROTEIN_KINASE_ATP"/>
    <property type="match status" value="1"/>
</dbReference>
<dbReference type="STRING" id="312017.I7LV91"/>
<feature type="region of interest" description="Disordered" evidence="8">
    <location>
        <begin position="1"/>
        <end position="23"/>
    </location>
</feature>
<comment type="subunit">
    <text evidence="1">Monomer.</text>
</comment>
<feature type="binding site" evidence="6">
    <location>
        <position position="67"/>
    </location>
    <ligand>
        <name>ATP</name>
        <dbReference type="ChEBI" id="CHEBI:30616"/>
    </ligand>
</feature>
<dbReference type="Proteomes" id="UP000009168">
    <property type="component" value="Unassembled WGS sequence"/>
</dbReference>
<dbReference type="GO" id="GO:0016020">
    <property type="term" value="C:membrane"/>
    <property type="evidence" value="ECO:0007669"/>
    <property type="project" value="TreeGrafter"/>
</dbReference>
<accession>I7LV91</accession>
<dbReference type="InterPro" id="IPR011009">
    <property type="entry name" value="Kinase-like_dom_sf"/>
</dbReference>
<feature type="domain" description="Protein kinase" evidence="9">
    <location>
        <begin position="36"/>
        <end position="294"/>
    </location>
</feature>
<evidence type="ECO:0000256" key="3">
    <source>
        <dbReference type="ARBA" id="ARBA00022741"/>
    </source>
</evidence>
<dbReference type="GO" id="GO:0005829">
    <property type="term" value="C:cytosol"/>
    <property type="evidence" value="ECO:0007669"/>
    <property type="project" value="TreeGrafter"/>
</dbReference>
<gene>
    <name evidence="10" type="ORF">TTHERM_00436250</name>
</gene>
<dbReference type="SUPFAM" id="SSF56112">
    <property type="entry name" value="Protein kinase-like (PK-like)"/>
    <property type="match status" value="1"/>
</dbReference>
<dbReference type="GO" id="GO:0005776">
    <property type="term" value="C:autophagosome"/>
    <property type="evidence" value="ECO:0007669"/>
    <property type="project" value="TreeGrafter"/>
</dbReference>
<dbReference type="FunFam" id="3.30.200.20:FF:000042">
    <property type="entry name" value="Aurora kinase A"/>
    <property type="match status" value="1"/>
</dbReference>
<dbReference type="OrthoDB" id="346907at2759"/>
<dbReference type="SMART" id="SM00220">
    <property type="entry name" value="S_TKc"/>
    <property type="match status" value="1"/>
</dbReference>
<keyword evidence="11" id="KW-1185">Reference proteome</keyword>